<protein>
    <submittedName>
        <fullName evidence="1">Uncharacterized protein</fullName>
    </submittedName>
</protein>
<dbReference type="RefSeq" id="WP_320315905.1">
    <property type="nucleotide sequence ID" value="NZ_JAVIIX010000003.1"/>
</dbReference>
<organism evidence="1 2">
    <name type="scientific">Mesorhizobium dulcispinae</name>
    <dbReference type="NCBI Taxonomy" id="3072316"/>
    <lineage>
        <taxon>Bacteria</taxon>
        <taxon>Pseudomonadati</taxon>
        <taxon>Pseudomonadota</taxon>
        <taxon>Alphaproteobacteria</taxon>
        <taxon>Hyphomicrobiales</taxon>
        <taxon>Phyllobacteriaceae</taxon>
        <taxon>Mesorhizobium</taxon>
    </lineage>
</organism>
<dbReference type="Proteomes" id="UP001271780">
    <property type="component" value="Unassembled WGS sequence"/>
</dbReference>
<name>A0ABU4XBZ7_9HYPH</name>
<dbReference type="EMBL" id="JAVIIZ010000002">
    <property type="protein sequence ID" value="MDX8471548.1"/>
    <property type="molecule type" value="Genomic_DNA"/>
</dbReference>
<dbReference type="Pfam" id="PF20339">
    <property type="entry name" value="DUF6634"/>
    <property type="match status" value="1"/>
</dbReference>
<dbReference type="InterPro" id="IPR046574">
    <property type="entry name" value="DUF6634"/>
</dbReference>
<gene>
    <name evidence="1" type="ORF">RFM27_05635</name>
</gene>
<proteinExistence type="predicted"/>
<reference evidence="1 2" key="1">
    <citation type="submission" date="2023-08" db="EMBL/GenBank/DDBJ databases">
        <title>Implementing the SeqCode for naming new Mesorhizobium species isolated from Vachellia karroo root nodules.</title>
        <authorList>
            <person name="Van Lill M."/>
        </authorList>
    </citation>
    <scope>NUCLEOTIDE SEQUENCE [LARGE SCALE GENOMIC DNA]</scope>
    <source>
        <strain evidence="1 2">VK23A</strain>
    </source>
</reference>
<evidence type="ECO:0000313" key="1">
    <source>
        <dbReference type="EMBL" id="MDX8471548.1"/>
    </source>
</evidence>
<sequence>MLVFGQGETGERLASEAERLRALLIDMERILGGAKPEAIASGEPAPILDRWFFGNRASPCLLGLSTNHPKLTGVNRPIATSDVWLLAADKTWARSLSRWYRLGRPAERSGLDA</sequence>
<comment type="caution">
    <text evidence="1">The sequence shown here is derived from an EMBL/GenBank/DDBJ whole genome shotgun (WGS) entry which is preliminary data.</text>
</comment>
<accession>A0ABU4XBZ7</accession>
<evidence type="ECO:0000313" key="2">
    <source>
        <dbReference type="Proteomes" id="UP001271780"/>
    </source>
</evidence>
<keyword evidence="2" id="KW-1185">Reference proteome</keyword>